<organism evidence="5 6">
    <name type="scientific">Cardiosporidium cionae</name>
    <dbReference type="NCBI Taxonomy" id="476202"/>
    <lineage>
        <taxon>Eukaryota</taxon>
        <taxon>Sar</taxon>
        <taxon>Alveolata</taxon>
        <taxon>Apicomplexa</taxon>
        <taxon>Aconoidasida</taxon>
        <taxon>Nephromycida</taxon>
        <taxon>Cardiosporidium</taxon>
    </lineage>
</organism>
<dbReference type="Proteomes" id="UP000823046">
    <property type="component" value="Unassembled WGS sequence"/>
</dbReference>
<protein>
    <submittedName>
        <fullName evidence="5">GINS complex subunit Psf3</fullName>
    </submittedName>
</protein>
<evidence type="ECO:0000313" key="6">
    <source>
        <dbReference type="Proteomes" id="UP000823046"/>
    </source>
</evidence>
<dbReference type="InterPro" id="IPR021151">
    <property type="entry name" value="GINS_A"/>
</dbReference>
<name>A0ABQ7J3U3_9APIC</name>
<feature type="non-terminal residue" evidence="5">
    <location>
        <position position="1"/>
    </location>
</feature>
<evidence type="ECO:0000256" key="1">
    <source>
        <dbReference type="ARBA" id="ARBA00004123"/>
    </source>
</evidence>
<dbReference type="EMBL" id="JADAQX010001913">
    <property type="protein sequence ID" value="KAF8817704.1"/>
    <property type="molecule type" value="Genomic_DNA"/>
</dbReference>
<dbReference type="Pfam" id="PF05916">
    <property type="entry name" value="Sld5"/>
    <property type="match status" value="1"/>
</dbReference>
<dbReference type="InterPro" id="IPR036224">
    <property type="entry name" value="GINS_bundle-like_dom_sf"/>
</dbReference>
<reference evidence="5 6" key="1">
    <citation type="journal article" date="2020" name="bioRxiv">
        <title>Metabolic contributions of an alphaproteobacterial endosymbiont in the apicomplexan Cardiosporidium cionae.</title>
        <authorList>
            <person name="Hunter E.S."/>
            <person name="Paight C.J."/>
            <person name="Lane C.E."/>
        </authorList>
    </citation>
    <scope>NUCLEOTIDE SEQUENCE [LARGE SCALE GENOMIC DNA]</scope>
    <source>
        <strain evidence="5">ESH_2018</strain>
    </source>
</reference>
<keyword evidence="6" id="KW-1185">Reference proteome</keyword>
<gene>
    <name evidence="5" type="ORF">IE077_000698</name>
</gene>
<dbReference type="SUPFAM" id="SSF158573">
    <property type="entry name" value="GINS helical bundle-like"/>
    <property type="match status" value="1"/>
</dbReference>
<keyword evidence="2" id="KW-0235">DNA replication</keyword>
<evidence type="ECO:0000256" key="2">
    <source>
        <dbReference type="ARBA" id="ARBA00022705"/>
    </source>
</evidence>
<dbReference type="InterPro" id="IPR038437">
    <property type="entry name" value="GINS_Psf3_sf"/>
</dbReference>
<evidence type="ECO:0000313" key="5">
    <source>
        <dbReference type="EMBL" id="KAF8817704.1"/>
    </source>
</evidence>
<feature type="domain" description="GINS subunit" evidence="4">
    <location>
        <begin position="62"/>
        <end position="122"/>
    </location>
</feature>
<evidence type="ECO:0000256" key="3">
    <source>
        <dbReference type="ARBA" id="ARBA00023242"/>
    </source>
</evidence>
<dbReference type="Gene3D" id="1.20.58.2050">
    <property type="match status" value="1"/>
</dbReference>
<comment type="subcellular location">
    <subcellularLocation>
        <location evidence="1">Nucleus</location>
    </subcellularLocation>
</comment>
<evidence type="ECO:0000259" key="4">
    <source>
        <dbReference type="Pfam" id="PF05916"/>
    </source>
</evidence>
<sequence>IEIKLLSKSIHSWPSFFHHPNLQLVPSDELELQFAYAQLLHNEGRVRIVFPKFFSDALTLKENSLSKTVGLDCPFYFELGLNLCQLIPSEEWPVEELQEILLKSRRQRILHIVSKFPNIPVTFRQGMTYKEKLR</sequence>
<comment type="caution">
    <text evidence="5">The sequence shown here is derived from an EMBL/GenBank/DDBJ whole genome shotgun (WGS) entry which is preliminary data.</text>
</comment>
<proteinExistence type="predicted"/>
<keyword evidence="3" id="KW-0539">Nucleus</keyword>
<accession>A0ABQ7J3U3</accession>